<feature type="region of interest" description="Disordered" evidence="1">
    <location>
        <begin position="57"/>
        <end position="120"/>
    </location>
</feature>
<feature type="compositionally biased region" description="Polar residues" evidence="1">
    <location>
        <begin position="104"/>
        <end position="120"/>
    </location>
</feature>
<reference evidence="3" key="1">
    <citation type="submission" date="2018-04" db="EMBL/GenBank/DDBJ databases">
        <title>Transcriptome of Schizaphis graminum biotype I.</title>
        <authorList>
            <person name="Scully E.D."/>
            <person name="Geib S.M."/>
            <person name="Palmer N.A."/>
            <person name="Koch K."/>
            <person name="Bradshaw J."/>
            <person name="Heng-Moss T."/>
            <person name="Sarath G."/>
        </authorList>
    </citation>
    <scope>NUCLEOTIDE SEQUENCE</scope>
</reference>
<accession>A0A2S2NY97</accession>
<evidence type="ECO:0000256" key="1">
    <source>
        <dbReference type="SAM" id="MobiDB-lite"/>
    </source>
</evidence>
<keyword evidence="2" id="KW-0732">Signal</keyword>
<dbReference type="EMBL" id="GGMR01009574">
    <property type="protein sequence ID" value="MBY22193.1"/>
    <property type="molecule type" value="Transcribed_RNA"/>
</dbReference>
<proteinExistence type="predicted"/>
<organism evidence="3">
    <name type="scientific">Schizaphis graminum</name>
    <name type="common">Green bug aphid</name>
    <dbReference type="NCBI Taxonomy" id="13262"/>
    <lineage>
        <taxon>Eukaryota</taxon>
        <taxon>Metazoa</taxon>
        <taxon>Ecdysozoa</taxon>
        <taxon>Arthropoda</taxon>
        <taxon>Hexapoda</taxon>
        <taxon>Insecta</taxon>
        <taxon>Pterygota</taxon>
        <taxon>Neoptera</taxon>
        <taxon>Paraneoptera</taxon>
        <taxon>Hemiptera</taxon>
        <taxon>Sternorrhyncha</taxon>
        <taxon>Aphidomorpha</taxon>
        <taxon>Aphidoidea</taxon>
        <taxon>Aphididae</taxon>
        <taxon>Aphidini</taxon>
        <taxon>Schizaphis</taxon>
    </lineage>
</organism>
<evidence type="ECO:0000313" key="3">
    <source>
        <dbReference type="EMBL" id="MBY22193.1"/>
    </source>
</evidence>
<protein>
    <submittedName>
        <fullName evidence="3">Uncharacterized protein</fullName>
    </submittedName>
</protein>
<feature type="signal peptide" evidence="2">
    <location>
        <begin position="1"/>
        <end position="20"/>
    </location>
</feature>
<feature type="region of interest" description="Disordered" evidence="1">
    <location>
        <begin position="339"/>
        <end position="398"/>
    </location>
</feature>
<feature type="compositionally biased region" description="Low complexity" evidence="1">
    <location>
        <begin position="57"/>
        <end position="103"/>
    </location>
</feature>
<sequence>MTPFGIVLVIAVFSTQVIQTITQPKKYRCASFRPLPQPESEPISSFYLRLPPLSATKSQSTTTKSPASGSKLPVSVIKSPSSVSKSSSSIPKSPSSVPKSSSLITKPSSTVQKVTNSSRIANKSTPDSFSLFKLPLQLISSLLVPIIPSTIRQNTSTVISPQFNFQMPLTFSTVHQPKYTPSDTNNLPVSCNTNNLSTPCNTLPGNTNTLPNPCSSPPDITNTIPNPCNSLPGNTNTLPNPCNTNTQPGIKNTLPNPCNTLPGNTNTSTSHDNLKSCNTNTISNPCNSTTSNINNSNYVFCTTLLGNSHKSIIFNWICNYLLNKIQNVNNNTPPIKCISTSTESNPPVTDNPTATPIIPTDSTVTSTEGTTPTEDTPTEDTPITEDTPKDNTTPNVNIPTTTLVPPCTLTTRLHKLCLPSIHHIPKPKPCSLPAVTNSHPHISLNKHHCPLHHAACPPSHAYFHPLLNPTTYKSTDLTSPQEEILLKIIKSLISDSNLQSPSKSK</sequence>
<name>A0A2S2NY97_SCHGA</name>
<feature type="chain" id="PRO_5015653648" evidence="2">
    <location>
        <begin position="21"/>
        <end position="505"/>
    </location>
</feature>
<gene>
    <name evidence="3" type="ORF">g.83279</name>
</gene>
<feature type="compositionally biased region" description="Low complexity" evidence="1">
    <location>
        <begin position="359"/>
        <end position="398"/>
    </location>
</feature>
<dbReference type="AlphaFoldDB" id="A0A2S2NY97"/>
<feature type="compositionally biased region" description="Polar residues" evidence="1">
    <location>
        <begin position="339"/>
        <end position="354"/>
    </location>
</feature>
<evidence type="ECO:0000256" key="2">
    <source>
        <dbReference type="SAM" id="SignalP"/>
    </source>
</evidence>